<evidence type="ECO:0000256" key="7">
    <source>
        <dbReference type="SAM" id="Phobius"/>
    </source>
</evidence>
<evidence type="ECO:0000256" key="1">
    <source>
        <dbReference type="ARBA" id="ARBA00004651"/>
    </source>
</evidence>
<feature type="transmembrane region" description="Helical" evidence="7">
    <location>
        <begin position="20"/>
        <end position="39"/>
    </location>
</feature>
<organism evidence="8 9">
    <name type="scientific">Candidatus Moanibacter tarae</name>
    <dbReference type="NCBI Taxonomy" id="2200854"/>
    <lineage>
        <taxon>Bacteria</taxon>
        <taxon>Pseudomonadati</taxon>
        <taxon>Verrucomicrobiota</taxon>
        <taxon>Opitutia</taxon>
        <taxon>Puniceicoccales</taxon>
        <taxon>Puniceicoccales incertae sedis</taxon>
        <taxon>Candidatus Moanibacter</taxon>
    </lineage>
</organism>
<dbReference type="Pfam" id="PF03994">
    <property type="entry name" value="DUF350"/>
    <property type="match status" value="2"/>
</dbReference>
<evidence type="ECO:0000256" key="5">
    <source>
        <dbReference type="ARBA" id="ARBA00022989"/>
    </source>
</evidence>
<dbReference type="Proteomes" id="UP000247465">
    <property type="component" value="Chromosome"/>
</dbReference>
<dbReference type="PANTHER" id="PTHR40043:SF1">
    <property type="entry name" value="UPF0719 INNER MEMBRANE PROTEIN YJFL"/>
    <property type="match status" value="1"/>
</dbReference>
<sequence>MNELITSWINVEDIRLLLDPTAVIFLGVVIIVLFLGKLINDWCTSYDLNEELTKKDNKALAMSFMGYIFAIGIIIWGVLISPVAVDKEVLPGSTLWSQLMATAIWAIIGILLLQLARVINDRLLLYKFRNVKEIIEDQNVGTGVVQGSAYIGSGLVIMAALHGEGSGSPVVEAVSTLVYFAAGQLAFILFGLIYSKVSRYDLHEEIEKDNVAAGVGFGMTMIAVGVLMCGYILQNASLTGLLVWFLISCFLLLVCRYLIDKIILPGTLLDEEISKDRNWGAALVEGISAISLALILIAIF</sequence>
<protein>
    <recommendedName>
        <fullName evidence="10">DUF350 domain-containing protein</fullName>
    </recommendedName>
</protein>
<keyword evidence="6 7" id="KW-0472">Membrane</keyword>
<evidence type="ECO:0000313" key="8">
    <source>
        <dbReference type="EMBL" id="AWT60741.1"/>
    </source>
</evidence>
<keyword evidence="5 7" id="KW-1133">Transmembrane helix</keyword>
<feature type="transmembrane region" description="Helical" evidence="7">
    <location>
        <begin position="99"/>
        <end position="119"/>
    </location>
</feature>
<feature type="transmembrane region" description="Helical" evidence="7">
    <location>
        <begin position="239"/>
        <end position="259"/>
    </location>
</feature>
<dbReference type="PANTHER" id="PTHR40043">
    <property type="entry name" value="UPF0719 INNER MEMBRANE PROTEIN YJFL"/>
    <property type="match status" value="1"/>
</dbReference>
<feature type="transmembrane region" description="Helical" evidence="7">
    <location>
        <begin position="59"/>
        <end position="79"/>
    </location>
</feature>
<feature type="transmembrane region" description="Helical" evidence="7">
    <location>
        <begin position="279"/>
        <end position="299"/>
    </location>
</feature>
<feature type="transmembrane region" description="Helical" evidence="7">
    <location>
        <begin position="173"/>
        <end position="194"/>
    </location>
</feature>
<accession>A0A2Z4AEY9</accession>
<gene>
    <name evidence="8" type="ORF">DF168_01960</name>
</gene>
<dbReference type="EMBL" id="CP029803">
    <property type="protein sequence ID" value="AWT60741.1"/>
    <property type="molecule type" value="Genomic_DNA"/>
</dbReference>
<proteinExistence type="inferred from homology"/>
<name>A0A2Z4AEY9_9BACT</name>
<evidence type="ECO:0008006" key="10">
    <source>
        <dbReference type="Google" id="ProtNLM"/>
    </source>
</evidence>
<evidence type="ECO:0000256" key="4">
    <source>
        <dbReference type="ARBA" id="ARBA00022692"/>
    </source>
</evidence>
<evidence type="ECO:0000313" key="9">
    <source>
        <dbReference type="Proteomes" id="UP000247465"/>
    </source>
</evidence>
<evidence type="ECO:0000256" key="3">
    <source>
        <dbReference type="ARBA" id="ARBA00022475"/>
    </source>
</evidence>
<dbReference type="GO" id="GO:0005886">
    <property type="term" value="C:plasma membrane"/>
    <property type="evidence" value="ECO:0007669"/>
    <property type="project" value="UniProtKB-SubCell"/>
</dbReference>
<evidence type="ECO:0000256" key="6">
    <source>
        <dbReference type="ARBA" id="ARBA00023136"/>
    </source>
</evidence>
<comment type="similarity">
    <text evidence="2">Belongs to the UPF0719 family.</text>
</comment>
<feature type="transmembrane region" description="Helical" evidence="7">
    <location>
        <begin position="215"/>
        <end position="233"/>
    </location>
</feature>
<evidence type="ECO:0000256" key="2">
    <source>
        <dbReference type="ARBA" id="ARBA00005779"/>
    </source>
</evidence>
<dbReference type="InterPro" id="IPR007140">
    <property type="entry name" value="DUF350"/>
</dbReference>
<dbReference type="KEGG" id="mtar:DF168_01960"/>
<feature type="transmembrane region" description="Helical" evidence="7">
    <location>
        <begin position="140"/>
        <end position="161"/>
    </location>
</feature>
<dbReference type="AlphaFoldDB" id="A0A2Z4AEY9"/>
<reference evidence="8 9" key="1">
    <citation type="submission" date="2018-06" db="EMBL/GenBank/DDBJ databases">
        <title>Draft Genome Sequence of a Novel Marine Bacterium Related to the Verrucomicrobia.</title>
        <authorList>
            <person name="Vosseberg J."/>
            <person name="Martijn J."/>
            <person name="Ettema T.J.G."/>
        </authorList>
    </citation>
    <scope>NUCLEOTIDE SEQUENCE [LARGE SCALE GENOMIC DNA]</scope>
    <source>
        <strain evidence="8">TARA_B100001123</strain>
    </source>
</reference>
<keyword evidence="4 7" id="KW-0812">Transmembrane</keyword>
<comment type="subcellular location">
    <subcellularLocation>
        <location evidence="1">Cell membrane</location>
        <topology evidence="1">Multi-pass membrane protein</topology>
    </subcellularLocation>
</comment>
<keyword evidence="3" id="KW-1003">Cell membrane</keyword>